<evidence type="ECO:0000313" key="11">
    <source>
        <dbReference type="Proteomes" id="UP000195141"/>
    </source>
</evidence>
<dbReference type="InterPro" id="IPR036662">
    <property type="entry name" value="PTS_EIIA_man-typ_sf"/>
</dbReference>
<evidence type="ECO:0000313" key="10">
    <source>
        <dbReference type="EMBL" id="WYJ91803.1"/>
    </source>
</evidence>
<dbReference type="InterPro" id="IPR036388">
    <property type="entry name" value="WH-like_DNA-bd_sf"/>
</dbReference>
<dbReference type="EMBL" id="CP147247">
    <property type="protein sequence ID" value="WYJ91803.1"/>
    <property type="molecule type" value="Genomic_DNA"/>
</dbReference>
<dbReference type="PROSITE" id="PS00675">
    <property type="entry name" value="SIGMA54_INTERACT_1"/>
    <property type="match status" value="1"/>
</dbReference>
<dbReference type="GO" id="GO:0006355">
    <property type="term" value="P:regulation of DNA-templated transcription"/>
    <property type="evidence" value="ECO:0007669"/>
    <property type="project" value="InterPro"/>
</dbReference>
<dbReference type="PROSITE" id="PS50045">
    <property type="entry name" value="SIGMA54_INTERACT_4"/>
    <property type="match status" value="1"/>
</dbReference>
<dbReference type="SUPFAM" id="SSF46785">
    <property type="entry name" value="Winged helix' DNA-binding domain"/>
    <property type="match status" value="1"/>
</dbReference>
<reference evidence="9" key="1">
    <citation type="submission" date="2017-05" db="EMBL/GenBank/DDBJ databases">
        <title>The Genome Sequence of Enterococcus sp. 9E7_DIV0242.</title>
        <authorList>
            <consortium name="The Broad Institute Genomics Platform"/>
            <consortium name="The Broad Institute Genomic Center for Infectious Diseases"/>
            <person name="Earl A."/>
            <person name="Manson A."/>
            <person name="Schwartman J."/>
            <person name="Gilmore M."/>
            <person name="Abouelleil A."/>
            <person name="Cao P."/>
            <person name="Chapman S."/>
            <person name="Cusick C."/>
            <person name="Shea T."/>
            <person name="Young S."/>
            <person name="Neafsey D."/>
            <person name="Nusbaum C."/>
            <person name="Birren B."/>
        </authorList>
    </citation>
    <scope>NUCLEOTIDE SEQUENCE [LARGE SCALE GENOMIC DNA]</scope>
    <source>
        <strain evidence="9">9E7_DIV0242</strain>
    </source>
</reference>
<sequence>MLKERLLAYLENQTAFFHLENVSDVFTAKKIAEQFSIKRNTVSHHLNQLNEEGKIVKITTRPVYFFHKEAFELQFFAVAKTVYSNLEELQKEQPLFNKKQDIFSLLIGHDRSLARSIEKLKSAAFYPDGGLPILLTGESGTGKSYMVRILHQFCLENELIADDAPLVTFNCAQYANNPELLTSNLFGHVKGAYTGAESDHVGAFESADGGCLFLDEVHRLTPEGQEKLFTYLDQGIIYRMGQTDRPKKVNVRLVFATTEELTSTFLTTFIRRIPVQIELPALSKRTQTERQEIILSFFIQEQRKIGRPFSVSAQVIHLLKHTVHSGNIGALKNMVRVTVAKSFAEQRNSNRITITIHQLPEELLRQQPNLTVAMEQAIEINERTVLESLMTKIDKRQTRIIETYEKLLTDFQDGGSLEAAEEALRSVVEQLFDFLLFETDRSQNQELLLFMTQYVREALKQTETSYQITFDGNSVYAVSYYLFQRSTVRWVPDDPEVIQLIDRLHGEIRRRYPQSYQYAERILELIKPRLDIDVFEMDRIILTLYLNKLDLLKENSRPRAIIVAHGYATASSIVNVANRLLSKNIFESFDMPLDTTPHEIAEEVMQYVEKNDVSNGLVILVDMGSLKEIYQYFSKTLSAPLVIMNNVSTQLALAVGEKLQMNDGLEQLVEACLPYTQTEWEIIYPEDNKSKAILTTCFTGIGTAAKISQLLEKSLPKDASLQVIPYEFDVLEQRKKQDAVFGLYDVVGIIGTADPSIKDIPYLSLEELISGKGTHSLFDWLNQLMDKTEAEQVNHRLIRNFSLEKVIDSVTILDTEKVMSEIELFMRVLEELTQERVPNDRRLALYVHISCLIERLIRNIPIQHYSGYEALYQCHEKRLSLIKEAFSVIEKDYSVIIPDSEIAYIFDILFKKTDTATLEEEF</sequence>
<dbReference type="GO" id="GO:0009401">
    <property type="term" value="P:phosphoenolpyruvate-dependent sugar phosphotransferase system"/>
    <property type="evidence" value="ECO:0007669"/>
    <property type="project" value="InterPro"/>
</dbReference>
<keyword evidence="2" id="KW-0808">Transferase</keyword>
<dbReference type="SUPFAM" id="SSF63520">
    <property type="entry name" value="PTS-regulatory domain, PRD"/>
    <property type="match status" value="2"/>
</dbReference>
<dbReference type="GO" id="GO:0005524">
    <property type="term" value="F:ATP binding"/>
    <property type="evidence" value="ECO:0007669"/>
    <property type="project" value="UniProtKB-KW"/>
</dbReference>
<dbReference type="InterPro" id="IPR011608">
    <property type="entry name" value="PRD"/>
</dbReference>
<evidence type="ECO:0000256" key="4">
    <source>
        <dbReference type="ARBA" id="ARBA00022840"/>
    </source>
</evidence>
<name>A0A242JWW2_9ENTE</name>
<dbReference type="InterPro" id="IPR027417">
    <property type="entry name" value="P-loop_NTPase"/>
</dbReference>
<keyword evidence="11" id="KW-1185">Reference proteome</keyword>
<dbReference type="SUPFAM" id="SSF52540">
    <property type="entry name" value="P-loop containing nucleoside triphosphate hydrolases"/>
    <property type="match status" value="1"/>
</dbReference>
<dbReference type="SUPFAM" id="SSF53062">
    <property type="entry name" value="PTS system fructose IIA component-like"/>
    <property type="match status" value="1"/>
</dbReference>
<dbReference type="CDD" id="cd00009">
    <property type="entry name" value="AAA"/>
    <property type="match status" value="1"/>
</dbReference>
<evidence type="ECO:0000256" key="5">
    <source>
        <dbReference type="ARBA" id="ARBA00023125"/>
    </source>
</evidence>
<evidence type="ECO:0000256" key="1">
    <source>
        <dbReference type="ARBA" id="ARBA00020887"/>
    </source>
</evidence>
<dbReference type="Proteomes" id="UP000195141">
    <property type="component" value="Chromosome"/>
</dbReference>
<dbReference type="GO" id="GO:0016020">
    <property type="term" value="C:membrane"/>
    <property type="evidence" value="ECO:0007669"/>
    <property type="project" value="InterPro"/>
</dbReference>
<reference evidence="10" key="3">
    <citation type="submission" date="2024-03" db="EMBL/GenBank/DDBJ databases">
        <title>The Genome Sequence of Enterococcus sp. DIV0242b.</title>
        <authorList>
            <consortium name="The Broad Institute Genomics Platform"/>
            <consortium name="The Broad Institute Microbial Omics Core"/>
            <consortium name="The Broad Institute Genomic Center for Infectious Diseases"/>
            <person name="Earl A."/>
            <person name="Manson A."/>
            <person name="Gilmore M."/>
            <person name="Schwartman J."/>
            <person name="Shea T."/>
            <person name="Abouelleil A."/>
            <person name="Cao P."/>
            <person name="Chapman S."/>
            <person name="Cusick C."/>
            <person name="Young S."/>
            <person name="Neafsey D."/>
            <person name="Nusbaum C."/>
            <person name="Birren B."/>
        </authorList>
    </citation>
    <scope>NUCLEOTIDE SEQUENCE</scope>
    <source>
        <strain evidence="10">9E7_DIV0242</strain>
    </source>
</reference>
<evidence type="ECO:0000259" key="7">
    <source>
        <dbReference type="PROSITE" id="PS51096"/>
    </source>
</evidence>
<dbReference type="PROSITE" id="PS51372">
    <property type="entry name" value="PRD_2"/>
    <property type="match status" value="2"/>
</dbReference>
<proteinExistence type="predicted"/>
<dbReference type="Pfam" id="PF00874">
    <property type="entry name" value="PRD"/>
    <property type="match status" value="2"/>
</dbReference>
<dbReference type="InterPro" id="IPR036390">
    <property type="entry name" value="WH_DNA-bd_sf"/>
</dbReference>
<dbReference type="Gene3D" id="1.10.1790.10">
    <property type="entry name" value="PRD domain"/>
    <property type="match status" value="2"/>
</dbReference>
<evidence type="ECO:0000259" key="6">
    <source>
        <dbReference type="PROSITE" id="PS50045"/>
    </source>
</evidence>
<dbReference type="InterPro" id="IPR003593">
    <property type="entry name" value="AAA+_ATPase"/>
</dbReference>
<keyword evidence="3" id="KW-0547">Nucleotide-binding</keyword>
<dbReference type="SMART" id="SM00382">
    <property type="entry name" value="AAA"/>
    <property type="match status" value="1"/>
</dbReference>
<dbReference type="AlphaFoldDB" id="A0A242JWW2"/>
<dbReference type="Gene3D" id="3.40.50.300">
    <property type="entry name" value="P-loop containing nucleotide triphosphate hydrolases"/>
    <property type="match status" value="1"/>
</dbReference>
<feature type="domain" description="PRD" evidence="8">
    <location>
        <begin position="446"/>
        <end position="556"/>
    </location>
</feature>
<gene>
    <name evidence="10" type="ORF">A5888_003571</name>
    <name evidence="9" type="ORF">A5888_004000</name>
</gene>
<dbReference type="PANTHER" id="PTHR32071">
    <property type="entry name" value="TRANSCRIPTIONAL REGULATORY PROTEIN"/>
    <property type="match status" value="1"/>
</dbReference>
<feature type="domain" description="PRD" evidence="8">
    <location>
        <begin position="813"/>
        <end position="919"/>
    </location>
</feature>
<keyword evidence="5" id="KW-0238">DNA-binding</keyword>
<feature type="domain" description="Sigma-54 factor interaction" evidence="6">
    <location>
        <begin position="106"/>
        <end position="340"/>
    </location>
</feature>
<accession>A0A242JWW2</accession>
<reference evidence="10" key="2">
    <citation type="submission" date="2017-05" db="EMBL/GenBank/DDBJ databases">
        <authorList>
            <consortium name="The Broad Institute Genomics Platform"/>
            <consortium name="The Broad Institute Genomic Center for Infectious Diseases"/>
            <person name="Earl A."/>
            <person name="Manson A."/>
            <person name="Schwartman J."/>
            <person name="Gilmore M."/>
            <person name="Abouelleil A."/>
            <person name="Cao P."/>
            <person name="Chapman S."/>
            <person name="Cusick C."/>
            <person name="Shea T."/>
            <person name="Young S."/>
            <person name="Neafsey D."/>
            <person name="Nusbaum C."/>
            <person name="Birren B."/>
        </authorList>
    </citation>
    <scope>NUCLEOTIDE SEQUENCE</scope>
    <source>
        <strain evidence="10">9E7_DIV0242</strain>
    </source>
</reference>
<organism evidence="9">
    <name type="scientific">Candidatus Enterococcus clewellii</name>
    <dbReference type="NCBI Taxonomy" id="1834193"/>
    <lineage>
        <taxon>Bacteria</taxon>
        <taxon>Bacillati</taxon>
        <taxon>Bacillota</taxon>
        <taxon>Bacilli</taxon>
        <taxon>Lactobacillales</taxon>
        <taxon>Enterococcaceae</taxon>
        <taxon>Enterococcus</taxon>
    </lineage>
</organism>
<keyword evidence="4" id="KW-0067">ATP-binding</keyword>
<dbReference type="Gene3D" id="1.10.10.10">
    <property type="entry name" value="Winged helix-like DNA-binding domain superfamily/Winged helix DNA-binding domain"/>
    <property type="match status" value="1"/>
</dbReference>
<dbReference type="Gene3D" id="3.40.50.510">
    <property type="entry name" value="Phosphotransferase system, mannose-type IIA component"/>
    <property type="match status" value="1"/>
</dbReference>
<dbReference type="InterPro" id="IPR025662">
    <property type="entry name" value="Sigma_54_int_dom_ATP-bd_1"/>
</dbReference>
<dbReference type="GO" id="GO:0003677">
    <property type="term" value="F:DNA binding"/>
    <property type="evidence" value="ECO:0007669"/>
    <property type="project" value="UniProtKB-KW"/>
</dbReference>
<dbReference type="RefSeq" id="WP_170924910.1">
    <property type="nucleotide sequence ID" value="NZ_CP147247.1"/>
</dbReference>
<dbReference type="Pfam" id="PF03610">
    <property type="entry name" value="EIIA-man"/>
    <property type="match status" value="1"/>
</dbReference>
<evidence type="ECO:0000256" key="2">
    <source>
        <dbReference type="ARBA" id="ARBA00022679"/>
    </source>
</evidence>
<evidence type="ECO:0000313" key="9">
    <source>
        <dbReference type="EMBL" id="OTP09804.1"/>
    </source>
</evidence>
<evidence type="ECO:0000259" key="8">
    <source>
        <dbReference type="PROSITE" id="PS51372"/>
    </source>
</evidence>
<dbReference type="InterPro" id="IPR036634">
    <property type="entry name" value="PRD_sf"/>
</dbReference>
<dbReference type="Pfam" id="PF00158">
    <property type="entry name" value="Sigma54_activat"/>
    <property type="match status" value="1"/>
</dbReference>
<dbReference type="EMBL" id="NGMM01000009">
    <property type="protein sequence ID" value="OTP09804.1"/>
    <property type="molecule type" value="Genomic_DNA"/>
</dbReference>
<dbReference type="InterPro" id="IPR002078">
    <property type="entry name" value="Sigma_54_int"/>
</dbReference>
<protein>
    <recommendedName>
        <fullName evidence="1">DNA translocase FtsK</fullName>
    </recommendedName>
</protein>
<feature type="domain" description="PTS EIIA type-4" evidence="7">
    <location>
        <begin position="557"/>
        <end position="683"/>
    </location>
</feature>
<dbReference type="InterPro" id="IPR004701">
    <property type="entry name" value="PTS_EIIA_man-typ"/>
</dbReference>
<dbReference type="PROSITE" id="PS51096">
    <property type="entry name" value="PTS_EIIA_TYPE_4"/>
    <property type="match status" value="1"/>
</dbReference>
<dbReference type="GO" id="GO:0016740">
    <property type="term" value="F:transferase activity"/>
    <property type="evidence" value="ECO:0007669"/>
    <property type="project" value="UniProtKB-KW"/>
</dbReference>
<evidence type="ECO:0000256" key="3">
    <source>
        <dbReference type="ARBA" id="ARBA00022741"/>
    </source>
</evidence>
<dbReference type="PANTHER" id="PTHR32071:SF38">
    <property type="entry name" value="PSP OPERON TRANSCRIPTIONAL ACTIVATOR"/>
    <property type="match status" value="1"/>
</dbReference>